<organism evidence="3 4">
    <name type="scientific">Gracilariopsis chorda</name>
    <dbReference type="NCBI Taxonomy" id="448386"/>
    <lineage>
        <taxon>Eukaryota</taxon>
        <taxon>Rhodophyta</taxon>
        <taxon>Florideophyceae</taxon>
        <taxon>Rhodymeniophycidae</taxon>
        <taxon>Gracilariales</taxon>
        <taxon>Gracilariaceae</taxon>
        <taxon>Gracilariopsis</taxon>
    </lineage>
</organism>
<dbReference type="Proteomes" id="UP000247409">
    <property type="component" value="Unassembled WGS sequence"/>
</dbReference>
<comment type="caution">
    <text evidence="3">The sequence shown here is derived from an EMBL/GenBank/DDBJ whole genome shotgun (WGS) entry which is preliminary data.</text>
</comment>
<dbReference type="OrthoDB" id="438164at2759"/>
<dbReference type="PROSITE" id="PS50297">
    <property type="entry name" value="ANK_REP_REGION"/>
    <property type="match status" value="1"/>
</dbReference>
<dbReference type="InterPro" id="IPR050910">
    <property type="entry name" value="JMJD6_ArgDemeth/LysHydrox"/>
</dbReference>
<dbReference type="PROSITE" id="PS51184">
    <property type="entry name" value="JMJC"/>
    <property type="match status" value="1"/>
</dbReference>
<dbReference type="PANTHER" id="PTHR12480">
    <property type="entry name" value="ARGININE DEMETHYLASE AND LYSYL-HYDROXYLASE JMJD"/>
    <property type="match status" value="1"/>
</dbReference>
<dbReference type="PROSITE" id="PS50088">
    <property type="entry name" value="ANK_REPEAT"/>
    <property type="match status" value="1"/>
</dbReference>
<dbReference type="PANTHER" id="PTHR12480:SF35">
    <property type="entry name" value="TRANSCRIPTION FACTOR JUMONJI, JMJC DOMAIN-CONTAINING PROTEIN"/>
    <property type="match status" value="1"/>
</dbReference>
<dbReference type="GO" id="GO:0005737">
    <property type="term" value="C:cytoplasm"/>
    <property type="evidence" value="ECO:0007669"/>
    <property type="project" value="TreeGrafter"/>
</dbReference>
<evidence type="ECO:0000313" key="3">
    <source>
        <dbReference type="EMBL" id="PXF49760.1"/>
    </source>
</evidence>
<dbReference type="Pfam" id="PF00023">
    <property type="entry name" value="Ank"/>
    <property type="match status" value="1"/>
</dbReference>
<dbReference type="Pfam" id="PF13621">
    <property type="entry name" value="Cupin_8"/>
    <property type="match status" value="1"/>
</dbReference>
<dbReference type="InterPro" id="IPR041667">
    <property type="entry name" value="Cupin_8"/>
</dbReference>
<dbReference type="AlphaFoldDB" id="A0A2V3JAZ6"/>
<feature type="repeat" description="ANK" evidence="1">
    <location>
        <begin position="121"/>
        <end position="147"/>
    </location>
</feature>
<dbReference type="EMBL" id="NBIV01000002">
    <property type="protein sequence ID" value="PXF49760.1"/>
    <property type="molecule type" value="Genomic_DNA"/>
</dbReference>
<gene>
    <name evidence="3" type="ORF">BWQ96_00412</name>
</gene>
<dbReference type="Gene3D" id="2.60.120.650">
    <property type="entry name" value="Cupin"/>
    <property type="match status" value="1"/>
</dbReference>
<feature type="domain" description="JmjC" evidence="2">
    <location>
        <begin position="268"/>
        <end position="424"/>
    </location>
</feature>
<dbReference type="InterPro" id="IPR036770">
    <property type="entry name" value="Ankyrin_rpt-contain_sf"/>
</dbReference>
<protein>
    <submittedName>
        <fullName evidence="3">JmjC domain-containing protein 8</fullName>
    </submittedName>
</protein>
<dbReference type="InterPro" id="IPR003347">
    <property type="entry name" value="JmjC_dom"/>
</dbReference>
<evidence type="ECO:0000259" key="2">
    <source>
        <dbReference type="PROSITE" id="PS51184"/>
    </source>
</evidence>
<dbReference type="SUPFAM" id="SSF48403">
    <property type="entry name" value="Ankyrin repeat"/>
    <property type="match status" value="1"/>
</dbReference>
<dbReference type="Gene3D" id="1.25.40.20">
    <property type="entry name" value="Ankyrin repeat-containing domain"/>
    <property type="match status" value="1"/>
</dbReference>
<name>A0A2V3JAZ6_9FLOR</name>
<dbReference type="InterPro" id="IPR002110">
    <property type="entry name" value="Ankyrin_rpt"/>
</dbReference>
<keyword evidence="1" id="KW-0040">ANK repeat</keyword>
<proteinExistence type="predicted"/>
<accession>A0A2V3JAZ6</accession>
<evidence type="ECO:0000313" key="4">
    <source>
        <dbReference type="Proteomes" id="UP000247409"/>
    </source>
</evidence>
<sequence length="424" mass="46973">MLARPQVALAIAAGVAAVAIALALSLLPPPTLDVLSFAARHQFAWASSTTPVPISSVSVFAKSLLSRDKAALPPPLVRLISSADTIPLQPVRDYTNALRLAKLRRLCATLPCVYDRQDDVYGLTPLHLAAISGDSALSEWLVKHGADAVEDFAGRKPSNLSFANFIRNAKSVAQKQHPECDFPTVHFEHDVEHAKSEVRRLVNEGEPILMRAAYDYYNQHRYPPVSQLVREYAHVNVTVGSVPYANAFNLSTTRMKLEDYYRTIYQESSTAPSYVFNKHPEICQTAYQALSALVADTFPLSLISHPDNTGGLDGIHFFLGNKHSGAPFHVHADALNAAVSGSKQWYVYTPARTIYSRRPIKTWVENDLPALEEHDKPLECLQRAGDVVYVPLDWGHAVLNLEHDTFGVALEVLNRRDTLAHLWK</sequence>
<keyword evidence="4" id="KW-1185">Reference proteome</keyword>
<evidence type="ECO:0000256" key="1">
    <source>
        <dbReference type="PROSITE-ProRule" id="PRU00023"/>
    </source>
</evidence>
<reference evidence="3 4" key="1">
    <citation type="journal article" date="2018" name="Mol. Biol. Evol.">
        <title>Analysis of the draft genome of the red seaweed Gracilariopsis chorda provides insights into genome size evolution in Rhodophyta.</title>
        <authorList>
            <person name="Lee J."/>
            <person name="Yang E.C."/>
            <person name="Graf L."/>
            <person name="Yang J.H."/>
            <person name="Qiu H."/>
            <person name="Zel Zion U."/>
            <person name="Chan C.X."/>
            <person name="Stephens T.G."/>
            <person name="Weber A.P.M."/>
            <person name="Boo G.H."/>
            <person name="Boo S.M."/>
            <person name="Kim K.M."/>
            <person name="Shin Y."/>
            <person name="Jung M."/>
            <person name="Lee S.J."/>
            <person name="Yim H.S."/>
            <person name="Lee J.H."/>
            <person name="Bhattacharya D."/>
            <person name="Yoon H.S."/>
        </authorList>
    </citation>
    <scope>NUCLEOTIDE SEQUENCE [LARGE SCALE GENOMIC DNA]</scope>
    <source>
        <strain evidence="3 4">SKKU-2015</strain>
        <tissue evidence="3">Whole body</tissue>
    </source>
</reference>
<dbReference type="SUPFAM" id="SSF51197">
    <property type="entry name" value="Clavaminate synthase-like"/>
    <property type="match status" value="1"/>
</dbReference>